<evidence type="ECO:0000259" key="5">
    <source>
        <dbReference type="PROSITE" id="PS51800"/>
    </source>
</evidence>
<dbReference type="PANTHER" id="PTHR21402">
    <property type="entry name" value="GAMETOCYTE SPECIFIC FACTOR 1-RELATED"/>
    <property type="match status" value="1"/>
</dbReference>
<dbReference type="OrthoDB" id="69229at2759"/>
<proteinExistence type="predicted"/>
<gene>
    <name evidence="6" type="ORF">BCR32DRAFT_267865</name>
</gene>
<protein>
    <recommendedName>
        <fullName evidence="5">CHHC U11-48K-type domain-containing protein</fullName>
    </recommendedName>
</protein>
<dbReference type="AlphaFoldDB" id="A0A1Y1X8L0"/>
<dbReference type="EMBL" id="MCFG01000103">
    <property type="protein sequence ID" value="ORX82101.1"/>
    <property type="molecule type" value="Genomic_DNA"/>
</dbReference>
<organism evidence="6 7">
    <name type="scientific">Anaeromyces robustus</name>
    <dbReference type="NCBI Taxonomy" id="1754192"/>
    <lineage>
        <taxon>Eukaryota</taxon>
        <taxon>Fungi</taxon>
        <taxon>Fungi incertae sedis</taxon>
        <taxon>Chytridiomycota</taxon>
        <taxon>Chytridiomycota incertae sedis</taxon>
        <taxon>Neocallimastigomycetes</taxon>
        <taxon>Neocallimastigales</taxon>
        <taxon>Neocallimastigaceae</taxon>
        <taxon>Anaeromyces</taxon>
    </lineage>
</organism>
<dbReference type="InterPro" id="IPR022776">
    <property type="entry name" value="TRM13/UPF0224_CHHC_Znf_dom"/>
</dbReference>
<dbReference type="GO" id="GO:0008270">
    <property type="term" value="F:zinc ion binding"/>
    <property type="evidence" value="ECO:0007669"/>
    <property type="project" value="UniProtKB-KW"/>
</dbReference>
<dbReference type="STRING" id="1754192.A0A1Y1X8L0"/>
<evidence type="ECO:0000313" key="6">
    <source>
        <dbReference type="EMBL" id="ORX82101.1"/>
    </source>
</evidence>
<dbReference type="Proteomes" id="UP000193944">
    <property type="component" value="Unassembled WGS sequence"/>
</dbReference>
<feature type="coiled-coil region" evidence="4">
    <location>
        <begin position="13"/>
        <end position="58"/>
    </location>
</feature>
<keyword evidence="1" id="KW-0479">Metal-binding</keyword>
<dbReference type="Pfam" id="PF05253">
    <property type="entry name" value="zf-U11-48K"/>
    <property type="match status" value="1"/>
</dbReference>
<name>A0A1Y1X8L0_9FUNG</name>
<evidence type="ECO:0000313" key="7">
    <source>
        <dbReference type="Proteomes" id="UP000193944"/>
    </source>
</evidence>
<feature type="coiled-coil region" evidence="4">
    <location>
        <begin position="199"/>
        <end position="226"/>
    </location>
</feature>
<reference evidence="6 7" key="2">
    <citation type="submission" date="2016-08" db="EMBL/GenBank/DDBJ databases">
        <title>Pervasive Adenine N6-methylation of Active Genes in Fungi.</title>
        <authorList>
            <consortium name="DOE Joint Genome Institute"/>
            <person name="Mondo S.J."/>
            <person name="Dannebaum R.O."/>
            <person name="Kuo R.C."/>
            <person name="Labutti K."/>
            <person name="Haridas S."/>
            <person name="Kuo A."/>
            <person name="Salamov A."/>
            <person name="Ahrendt S.R."/>
            <person name="Lipzen A."/>
            <person name="Sullivan W."/>
            <person name="Andreopoulos W.B."/>
            <person name="Clum A."/>
            <person name="Lindquist E."/>
            <person name="Daum C."/>
            <person name="Ramamoorthy G.K."/>
            <person name="Gryganskyi A."/>
            <person name="Culley D."/>
            <person name="Magnuson J.K."/>
            <person name="James T.Y."/>
            <person name="O'Malley M.A."/>
            <person name="Stajich J.E."/>
            <person name="Spatafora J.W."/>
            <person name="Visel A."/>
            <person name="Grigoriev I.V."/>
        </authorList>
    </citation>
    <scope>NUCLEOTIDE SEQUENCE [LARGE SCALE GENOMIC DNA]</scope>
    <source>
        <strain evidence="6 7">S4</strain>
    </source>
</reference>
<dbReference type="InterPro" id="IPR051591">
    <property type="entry name" value="UPF0224_FAM112_RNA_Proc"/>
</dbReference>
<keyword evidence="7" id="KW-1185">Reference proteome</keyword>
<evidence type="ECO:0000256" key="3">
    <source>
        <dbReference type="ARBA" id="ARBA00022833"/>
    </source>
</evidence>
<evidence type="ECO:0000256" key="1">
    <source>
        <dbReference type="ARBA" id="ARBA00022723"/>
    </source>
</evidence>
<evidence type="ECO:0000256" key="4">
    <source>
        <dbReference type="SAM" id="Coils"/>
    </source>
</evidence>
<dbReference type="PROSITE" id="PS51800">
    <property type="entry name" value="ZF_CHHC_U11_48K"/>
    <property type="match status" value="1"/>
</dbReference>
<keyword evidence="3" id="KW-0862">Zinc</keyword>
<sequence length="288" mass="34756">MPVETINLNNDTIELREKRISELDNQIRNLELNFNEVLKKYQLDIDTLLKKKEQIEDRVKCPFNKNHFVTKKNYEKHFKRCELISKGINTKLSLPKPPSSQFFYTNTNVISLLRKDRTNDHINKNVELHKYYEKANDLPSYEIEKYENDKHFICNVKDGLKSSYEIDDNTVQGRLNECITDFSLSSKIEDKYIEKTKKLQNFDKIMELVEKRKEEIENNEKTTTNAYIEQRDYKRRRKSYRAKNIRITKRSPTQIQKDIINSFNKDYKLYLEIEKELYNKGKKRKHKH</sequence>
<accession>A0A1Y1X8L0</accession>
<keyword evidence="4" id="KW-0175">Coiled coil</keyword>
<reference evidence="6 7" key="1">
    <citation type="submission" date="2016-08" db="EMBL/GenBank/DDBJ databases">
        <title>A Parts List for Fungal Cellulosomes Revealed by Comparative Genomics.</title>
        <authorList>
            <consortium name="DOE Joint Genome Institute"/>
            <person name="Haitjema C.H."/>
            <person name="Gilmore S.P."/>
            <person name="Henske J.K."/>
            <person name="Solomon K.V."/>
            <person name="De Groot R."/>
            <person name="Kuo A."/>
            <person name="Mondo S.J."/>
            <person name="Salamov A.A."/>
            <person name="Labutti K."/>
            <person name="Zhao Z."/>
            <person name="Chiniquy J."/>
            <person name="Barry K."/>
            <person name="Brewer H.M."/>
            <person name="Purvine S.O."/>
            <person name="Wright A.T."/>
            <person name="Boxma B."/>
            <person name="Van Alen T."/>
            <person name="Hackstein J.H."/>
            <person name="Baker S.E."/>
            <person name="Grigoriev I.V."/>
            <person name="O'Malley M.A."/>
        </authorList>
    </citation>
    <scope>NUCLEOTIDE SEQUENCE [LARGE SCALE GENOMIC DNA]</scope>
    <source>
        <strain evidence="6 7">S4</strain>
    </source>
</reference>
<dbReference type="PANTHER" id="PTHR21402:SF10">
    <property type="entry name" value="U11_U12 SMALL NUCLEAR RIBONUCLEOPROTEIN 48 KDA PROTEIN"/>
    <property type="match status" value="1"/>
</dbReference>
<evidence type="ECO:0000256" key="2">
    <source>
        <dbReference type="ARBA" id="ARBA00022771"/>
    </source>
</evidence>
<comment type="caution">
    <text evidence="6">The sequence shown here is derived from an EMBL/GenBank/DDBJ whole genome shotgun (WGS) entry which is preliminary data.</text>
</comment>
<keyword evidence="2" id="KW-0863">Zinc-finger</keyword>
<feature type="domain" description="CHHC U11-48K-type" evidence="5">
    <location>
        <begin position="58"/>
        <end position="85"/>
    </location>
</feature>